<organism evidence="1">
    <name type="scientific">Salmonella enterica subsp. enterica serovar Java</name>
    <dbReference type="NCBI Taxonomy" id="224729"/>
    <lineage>
        <taxon>Bacteria</taxon>
        <taxon>Pseudomonadati</taxon>
        <taxon>Pseudomonadota</taxon>
        <taxon>Gammaproteobacteria</taxon>
        <taxon>Enterobacterales</taxon>
        <taxon>Enterobacteriaceae</taxon>
        <taxon>Salmonella</taxon>
    </lineage>
</organism>
<accession>A0A729D3E7</accession>
<evidence type="ECO:0000313" key="1">
    <source>
        <dbReference type="EMBL" id="HAE3085515.1"/>
    </source>
</evidence>
<name>A0A729D3E7_SALEB</name>
<comment type="caution">
    <text evidence="1">The sequence shown here is derived from an EMBL/GenBank/DDBJ whole genome shotgun (WGS) entry which is preliminary data.</text>
</comment>
<proteinExistence type="predicted"/>
<sequence>MAPLVMLSGAMQAGTILRHVGRGISYIDIPIVLTVLGESWYQAYKYGSSGNGKAAQKFIAQEATFKTTQRVLSQGLSLFSSLSGSIMRSIGKGTAPEMMLMFIINTLNLFLHQNPYEGTSVGAKALKRAAYLAGNEAITVQTIALLVDLKSTGAITQRLFNCSDRLVYMINLRRTRPKDQAHILKEVISACSRGHRAILQEKDKQRCLTAIDHIYNGDFNLALLEGLPEEFTVFLTYLNTLRKRDVSCLSLGNEVNEKIIAALIKVLSFRETVLLENT</sequence>
<reference evidence="1" key="2">
    <citation type="submission" date="2018-07" db="EMBL/GenBank/DDBJ databases">
        <authorList>
            <consortium name="NCBI Pathogen Detection Project"/>
        </authorList>
    </citation>
    <scope>NUCLEOTIDE SEQUENCE</scope>
    <source>
        <strain evidence="1">Salmonella enterica</strain>
    </source>
</reference>
<protein>
    <submittedName>
        <fullName evidence="1">Uncharacterized protein</fullName>
    </submittedName>
</protein>
<reference evidence="1" key="1">
    <citation type="journal article" date="2018" name="Genome Biol.">
        <title>SKESA: strategic k-mer extension for scrupulous assemblies.</title>
        <authorList>
            <person name="Souvorov A."/>
            <person name="Agarwala R."/>
            <person name="Lipman D.J."/>
        </authorList>
    </citation>
    <scope>NUCLEOTIDE SEQUENCE</scope>
    <source>
        <strain evidence="1">Salmonella enterica</strain>
    </source>
</reference>
<gene>
    <name evidence="1" type="ORF">G3542_004696</name>
</gene>
<dbReference type="EMBL" id="DAARMV010000210">
    <property type="protein sequence ID" value="HAE3085515.1"/>
    <property type="molecule type" value="Genomic_DNA"/>
</dbReference>
<dbReference type="AlphaFoldDB" id="A0A729D3E7"/>